<dbReference type="Pfam" id="PF13399">
    <property type="entry name" value="LytR_C"/>
    <property type="match status" value="1"/>
</dbReference>
<dbReference type="Proteomes" id="UP000216074">
    <property type="component" value="Unassembled WGS sequence"/>
</dbReference>
<protein>
    <submittedName>
        <fullName evidence="3">LytR cell envelope-related transcriptional attenuator</fullName>
    </submittedName>
</protein>
<evidence type="ECO:0000313" key="3">
    <source>
        <dbReference type="EMBL" id="OZG66676.1"/>
    </source>
</evidence>
<dbReference type="OrthoDB" id="3267444at2"/>
<feature type="transmembrane region" description="Helical" evidence="1">
    <location>
        <begin position="21"/>
        <end position="42"/>
    </location>
</feature>
<keyword evidence="1" id="KW-1133">Transmembrane helix</keyword>
<dbReference type="RefSeq" id="WP_094728432.1">
    <property type="nucleotide sequence ID" value="NZ_MWWY01000001.1"/>
</dbReference>
<keyword evidence="4" id="KW-1185">Reference proteome</keyword>
<proteinExistence type="predicted"/>
<dbReference type="InterPro" id="IPR027381">
    <property type="entry name" value="LytR/CpsA/Psr_C"/>
</dbReference>
<gene>
    <name evidence="3" type="ORF">BHAP_0006</name>
</gene>
<dbReference type="EMBL" id="MWWY01000001">
    <property type="protein sequence ID" value="OZG66676.1"/>
    <property type="molecule type" value="Genomic_DNA"/>
</dbReference>
<reference evidence="3 4" key="1">
    <citation type="journal article" date="2017" name="BMC Genomics">
        <title>Comparative genomic and phylogenomic analyses of the Bifidobacteriaceae family.</title>
        <authorList>
            <person name="Lugli G.A."/>
            <person name="Milani C."/>
            <person name="Turroni F."/>
            <person name="Duranti S."/>
            <person name="Mancabelli L."/>
            <person name="Mangifesta M."/>
            <person name="Ferrario C."/>
            <person name="Modesto M."/>
            <person name="Mattarelli P."/>
            <person name="Jiri K."/>
            <person name="van Sinderen D."/>
            <person name="Ventura M."/>
        </authorList>
    </citation>
    <scope>NUCLEOTIDE SEQUENCE [LARGE SCALE GENOMIC DNA]</scope>
    <source>
        <strain evidence="3 4">DSM 100202</strain>
    </source>
</reference>
<name>A0A261G6N8_9BIFI</name>
<comment type="caution">
    <text evidence="3">The sequence shown here is derived from an EMBL/GenBank/DDBJ whole genome shotgun (WGS) entry which is preliminary data.</text>
</comment>
<keyword evidence="1" id="KW-0472">Membrane</keyword>
<dbReference type="AlphaFoldDB" id="A0A261G6N8"/>
<evidence type="ECO:0000313" key="4">
    <source>
        <dbReference type="Proteomes" id="UP000216074"/>
    </source>
</evidence>
<organism evidence="3 4">
    <name type="scientific">Bifidobacterium hapali</name>
    <dbReference type="NCBI Taxonomy" id="1630172"/>
    <lineage>
        <taxon>Bacteria</taxon>
        <taxon>Bacillati</taxon>
        <taxon>Actinomycetota</taxon>
        <taxon>Actinomycetes</taxon>
        <taxon>Bifidobacteriales</taxon>
        <taxon>Bifidobacteriaceae</taxon>
        <taxon>Bifidobacterium</taxon>
    </lineage>
</organism>
<sequence length="225" mass="24536">MTEHYDERAARKAYMRKRQSAVFTITGAILAVVLVISFLFYFHIGGLGVVKEAAQKPNYGVTVPCAPKDSAGNPAKYVDNRSINVRVLNGTKFAGFAKAVADELQNRSFPTVQTDNVKTGKKDKNGNDILNTKVERTTIYFGKNAIAQAYTVNANFTDAVMVMDDRQDMLVDVVIGATFNDLVDSKSVPSSNTEINSFDGCVDANTMTNLPKAMEHTEVNPPAAQ</sequence>
<feature type="domain" description="LytR/CpsA/Psr regulator C-terminal" evidence="2">
    <location>
        <begin position="83"/>
        <end position="179"/>
    </location>
</feature>
<keyword evidence="1" id="KW-0812">Transmembrane</keyword>
<dbReference type="Gene3D" id="3.30.70.2390">
    <property type="match status" value="1"/>
</dbReference>
<accession>A0A261G6N8</accession>
<evidence type="ECO:0000259" key="2">
    <source>
        <dbReference type="Pfam" id="PF13399"/>
    </source>
</evidence>
<evidence type="ECO:0000256" key="1">
    <source>
        <dbReference type="SAM" id="Phobius"/>
    </source>
</evidence>